<comment type="caution">
    <text evidence="2">The sequence shown here is derived from an EMBL/GenBank/DDBJ whole genome shotgun (WGS) entry which is preliminary data.</text>
</comment>
<sequence>MEKQSELGGGEVTYRSGGGHDAVERDRGTRLSAAPRLAPRTPDELTHLAAAFQLVGFRSVRETGGHMQDTALPARDPVAHTALDHPPP</sequence>
<reference evidence="2" key="1">
    <citation type="submission" date="2020-01" db="EMBL/GenBank/DDBJ databases">
        <title>Insect and environment-associated Actinomycetes.</title>
        <authorList>
            <person name="Currrie C."/>
            <person name="Chevrette M."/>
            <person name="Carlson C."/>
            <person name="Stubbendieck R."/>
            <person name="Wendt-Pienkowski E."/>
        </authorList>
    </citation>
    <scope>NUCLEOTIDE SEQUENCE</scope>
    <source>
        <strain evidence="2">SID7499</strain>
    </source>
</reference>
<name>A0A6G3XIE1_9ACTN</name>
<feature type="region of interest" description="Disordered" evidence="1">
    <location>
        <begin position="1"/>
        <end position="39"/>
    </location>
</feature>
<gene>
    <name evidence="2" type="ORF">G3M58_64210</name>
</gene>
<dbReference type="EMBL" id="JAAGMN010006707">
    <property type="protein sequence ID" value="NEE17362.1"/>
    <property type="molecule type" value="Genomic_DNA"/>
</dbReference>
<dbReference type="AlphaFoldDB" id="A0A6G3XIE1"/>
<evidence type="ECO:0000256" key="1">
    <source>
        <dbReference type="SAM" id="MobiDB-lite"/>
    </source>
</evidence>
<evidence type="ECO:0000313" key="2">
    <source>
        <dbReference type="EMBL" id="NEE17362.1"/>
    </source>
</evidence>
<proteinExistence type="predicted"/>
<feature type="region of interest" description="Disordered" evidence="1">
    <location>
        <begin position="67"/>
        <end position="88"/>
    </location>
</feature>
<accession>A0A6G3XIE1</accession>
<organism evidence="2">
    <name type="scientific">Streptomyces sp. SID7499</name>
    <dbReference type="NCBI Taxonomy" id="2706086"/>
    <lineage>
        <taxon>Bacteria</taxon>
        <taxon>Bacillati</taxon>
        <taxon>Actinomycetota</taxon>
        <taxon>Actinomycetes</taxon>
        <taxon>Kitasatosporales</taxon>
        <taxon>Streptomycetaceae</taxon>
        <taxon>Streptomyces</taxon>
    </lineage>
</organism>
<protein>
    <submittedName>
        <fullName evidence="2">Uncharacterized protein</fullName>
    </submittedName>
</protein>
<feature type="compositionally biased region" description="Gly residues" evidence="1">
    <location>
        <begin position="7"/>
        <end position="20"/>
    </location>
</feature>